<reference evidence="3" key="1">
    <citation type="submission" date="2025-08" db="UniProtKB">
        <authorList>
            <consortium name="RefSeq"/>
        </authorList>
    </citation>
    <scope>IDENTIFICATION</scope>
</reference>
<dbReference type="PANTHER" id="PTHR16524:SF2">
    <property type="entry name" value="CELL DEATH REGULATOR AVEN"/>
    <property type="match status" value="1"/>
</dbReference>
<keyword evidence="2" id="KW-1185">Reference proteome</keyword>
<dbReference type="Proteomes" id="UP000079169">
    <property type="component" value="Unplaced"/>
</dbReference>
<protein>
    <submittedName>
        <fullName evidence="3">Uncharacterized protein LOC108253256</fullName>
    </submittedName>
</protein>
<dbReference type="PaxDb" id="121845-A0A1S4EJG4"/>
<dbReference type="AlphaFoldDB" id="A0A1S4EJG4"/>
<dbReference type="KEGG" id="dci:108253256"/>
<dbReference type="PANTHER" id="PTHR16524">
    <property type="entry name" value="CELL DEATH REGULATOR AVEN"/>
    <property type="match status" value="1"/>
</dbReference>
<dbReference type="GeneID" id="108253256"/>
<dbReference type="GO" id="GO:0010972">
    <property type="term" value="P:negative regulation of G2/M transition of mitotic cell cycle"/>
    <property type="evidence" value="ECO:0007669"/>
    <property type="project" value="TreeGrafter"/>
</dbReference>
<evidence type="ECO:0000313" key="3">
    <source>
        <dbReference type="RefSeq" id="XP_017302340.1"/>
    </source>
</evidence>
<feature type="region of interest" description="Disordered" evidence="1">
    <location>
        <begin position="1"/>
        <end position="30"/>
    </location>
</feature>
<proteinExistence type="predicted"/>
<feature type="compositionally biased region" description="Basic and acidic residues" evidence="1">
    <location>
        <begin position="1"/>
        <end position="11"/>
    </location>
</feature>
<dbReference type="RefSeq" id="XP_017302340.1">
    <property type="nucleotide sequence ID" value="XM_017446851.2"/>
</dbReference>
<sequence>MNDKKDRNQKRMRDKYKSKKPAAQLEQKRAETRAVIEKEKAKVPNNWDRYEEIVDEHEDSRVEATNFATLSSNVNEKNFFQFKHEKKWLEEMKQSSSDQVPTDDAFHLNLNLLKAAIGTCPIPLLCDIPTDVATTLY</sequence>
<gene>
    <name evidence="3" type="primary">LOC108253256</name>
</gene>
<dbReference type="InterPro" id="IPR026187">
    <property type="entry name" value="Aven"/>
</dbReference>
<name>A0A1S4EJG4_DIACI</name>
<accession>A0A1S4EJG4</accession>
<evidence type="ECO:0000313" key="2">
    <source>
        <dbReference type="Proteomes" id="UP000079169"/>
    </source>
</evidence>
<evidence type="ECO:0000256" key="1">
    <source>
        <dbReference type="SAM" id="MobiDB-lite"/>
    </source>
</evidence>
<organism evidence="2 3">
    <name type="scientific">Diaphorina citri</name>
    <name type="common">Asian citrus psyllid</name>
    <dbReference type="NCBI Taxonomy" id="121845"/>
    <lineage>
        <taxon>Eukaryota</taxon>
        <taxon>Metazoa</taxon>
        <taxon>Ecdysozoa</taxon>
        <taxon>Arthropoda</taxon>
        <taxon>Hexapoda</taxon>
        <taxon>Insecta</taxon>
        <taxon>Pterygota</taxon>
        <taxon>Neoptera</taxon>
        <taxon>Paraneoptera</taxon>
        <taxon>Hemiptera</taxon>
        <taxon>Sternorrhyncha</taxon>
        <taxon>Psylloidea</taxon>
        <taxon>Psyllidae</taxon>
        <taxon>Diaphorininae</taxon>
        <taxon>Diaphorina</taxon>
    </lineage>
</organism>